<comment type="caution">
    <text evidence="8">The sequence shown here is derived from an EMBL/GenBank/DDBJ whole genome shotgun (WGS) entry which is preliminary data.</text>
</comment>
<evidence type="ECO:0000256" key="1">
    <source>
        <dbReference type="ARBA" id="ARBA00010936"/>
    </source>
</evidence>
<dbReference type="Gene3D" id="3.20.20.70">
    <property type="entry name" value="Aldolase class I"/>
    <property type="match status" value="1"/>
</dbReference>
<dbReference type="GO" id="GO:0006018">
    <property type="term" value="P:2-deoxyribose 1-phosphate catabolic process"/>
    <property type="evidence" value="ECO:0007669"/>
    <property type="project" value="UniProtKB-UniRule"/>
</dbReference>
<evidence type="ECO:0000256" key="4">
    <source>
        <dbReference type="ARBA" id="ARBA00023270"/>
    </source>
</evidence>
<keyword evidence="4 7" id="KW-0704">Schiff base</keyword>
<keyword evidence="3 7" id="KW-0456">Lyase</keyword>
<dbReference type="FunFam" id="3.20.20.70:FF:000044">
    <property type="entry name" value="Deoxyribose-phosphate aldolase"/>
    <property type="match status" value="1"/>
</dbReference>
<protein>
    <recommendedName>
        <fullName evidence="7">Deoxyribose-phosphate aldolase</fullName>
        <shortName evidence="7">DERA</shortName>
        <ecNumber evidence="7">4.1.2.4</ecNumber>
    </recommendedName>
    <alternativeName>
        <fullName evidence="7">2-deoxy-D-ribose 5-phosphate aldolase</fullName>
    </alternativeName>
    <alternativeName>
        <fullName evidence="7">Phosphodeoxyriboaldolase</fullName>
        <shortName evidence="7">Deoxyriboaldolase</shortName>
    </alternativeName>
</protein>
<dbReference type="AlphaFoldDB" id="A0A2T0ASW7"/>
<comment type="pathway">
    <text evidence="7">Carbohydrate degradation; 2-deoxy-D-ribose 1-phosphate degradation; D-glyceraldehyde 3-phosphate and acetaldehyde from 2-deoxy-alpha-D-ribose 1-phosphate: step 2/2.</text>
</comment>
<evidence type="ECO:0000256" key="6">
    <source>
        <dbReference type="ARBA" id="ARBA00056337"/>
    </source>
</evidence>
<comment type="similarity">
    <text evidence="1 7">Belongs to the DeoC/FbaB aldolase family. DeoC type 1 subfamily.</text>
</comment>
<feature type="active site" description="Proton donor/acceptor" evidence="7">
    <location>
        <position position="94"/>
    </location>
</feature>
<dbReference type="PIRSF" id="PIRSF001357">
    <property type="entry name" value="DeoC"/>
    <property type="match status" value="1"/>
</dbReference>
<dbReference type="SUPFAM" id="SSF51569">
    <property type="entry name" value="Aldolase"/>
    <property type="match status" value="1"/>
</dbReference>
<keyword evidence="2 7" id="KW-0963">Cytoplasm</keyword>
<dbReference type="EC" id="4.1.2.4" evidence="7"/>
<dbReference type="InterPro" id="IPR011343">
    <property type="entry name" value="DeoC"/>
</dbReference>
<evidence type="ECO:0000256" key="2">
    <source>
        <dbReference type="ARBA" id="ARBA00022490"/>
    </source>
</evidence>
<evidence type="ECO:0000256" key="3">
    <source>
        <dbReference type="ARBA" id="ARBA00023239"/>
    </source>
</evidence>
<dbReference type="UniPathway" id="UPA00002">
    <property type="reaction ID" value="UER00468"/>
</dbReference>
<evidence type="ECO:0000256" key="5">
    <source>
        <dbReference type="ARBA" id="ARBA00048791"/>
    </source>
</evidence>
<dbReference type="InterPro" id="IPR013785">
    <property type="entry name" value="Aldolase_TIM"/>
</dbReference>
<dbReference type="PANTHER" id="PTHR10889">
    <property type="entry name" value="DEOXYRIBOSE-PHOSPHATE ALDOLASE"/>
    <property type="match status" value="1"/>
</dbReference>
<gene>
    <name evidence="8" type="primary">deoC_1</name>
    <name evidence="7" type="synonym">deoC</name>
    <name evidence="8" type="ORF">MOHU_12320</name>
</gene>
<dbReference type="GO" id="GO:0004139">
    <property type="term" value="F:deoxyribose-phosphate aldolase activity"/>
    <property type="evidence" value="ECO:0007669"/>
    <property type="project" value="UniProtKB-UniRule"/>
</dbReference>
<dbReference type="GO" id="GO:0009264">
    <property type="term" value="P:deoxyribonucleotide catabolic process"/>
    <property type="evidence" value="ECO:0007669"/>
    <property type="project" value="UniProtKB-UniRule"/>
</dbReference>
<evidence type="ECO:0000313" key="8">
    <source>
        <dbReference type="EMBL" id="PRR73332.1"/>
    </source>
</evidence>
<dbReference type="PANTHER" id="PTHR10889:SF1">
    <property type="entry name" value="DEOXYRIBOSE-PHOSPHATE ALDOLASE"/>
    <property type="match status" value="1"/>
</dbReference>
<name>A0A2T0ASW7_9FIRM</name>
<reference evidence="8 9" key="1">
    <citation type="submission" date="2018-03" db="EMBL/GenBank/DDBJ databases">
        <title>Genome sequence of Moorella humiferrea DSM 23265.</title>
        <authorList>
            <person name="Poehlein A."/>
            <person name="Daniel R."/>
        </authorList>
    </citation>
    <scope>NUCLEOTIDE SEQUENCE [LARGE SCALE GENOMIC DNA]</scope>
    <source>
        <strain evidence="8 9">DSM 23265</strain>
    </source>
</reference>
<dbReference type="OrthoDB" id="9778711at2"/>
<keyword evidence="9" id="KW-1185">Reference proteome</keyword>
<dbReference type="InterPro" id="IPR028581">
    <property type="entry name" value="DeoC_typeI"/>
</dbReference>
<evidence type="ECO:0000313" key="9">
    <source>
        <dbReference type="Proteomes" id="UP000238415"/>
    </source>
</evidence>
<dbReference type="GO" id="GO:0016052">
    <property type="term" value="P:carbohydrate catabolic process"/>
    <property type="evidence" value="ECO:0007669"/>
    <property type="project" value="TreeGrafter"/>
</dbReference>
<comment type="catalytic activity">
    <reaction evidence="5 7">
        <text>2-deoxy-D-ribose 5-phosphate = D-glyceraldehyde 3-phosphate + acetaldehyde</text>
        <dbReference type="Rhea" id="RHEA:12821"/>
        <dbReference type="ChEBI" id="CHEBI:15343"/>
        <dbReference type="ChEBI" id="CHEBI:59776"/>
        <dbReference type="ChEBI" id="CHEBI:62877"/>
        <dbReference type="EC" id="4.1.2.4"/>
    </reaction>
</comment>
<dbReference type="Proteomes" id="UP000238415">
    <property type="component" value="Unassembled WGS sequence"/>
</dbReference>
<accession>A0A2T0ASW7</accession>
<dbReference type="Pfam" id="PF01791">
    <property type="entry name" value="DeoC"/>
    <property type="match status" value="1"/>
</dbReference>
<dbReference type="GO" id="GO:0005737">
    <property type="term" value="C:cytoplasm"/>
    <property type="evidence" value="ECO:0007669"/>
    <property type="project" value="UniProtKB-SubCell"/>
</dbReference>
<sequence>MFWDKKALAAVIDHTLLKPQATPEDIVRLCEEAINYRFASVCINPCYVSLASRVLRGTGVKTCTVIGFPLGANETSIKIKEAQKAIEQGASEIDMVINIGMLKSKEFSYVGKEIKDIVDVATKEQAIVKVIIETCLLDKEEKIAACKLAIENGAAFVKTSTGFNGPGAAVSDIILMRETVGDKIKIKASGGIRDYQTAIAMLEAGANRIGTSSGVAITEAIRNS</sequence>
<proteinExistence type="inferred from homology"/>
<dbReference type="NCBIfam" id="TIGR00126">
    <property type="entry name" value="deoC"/>
    <property type="match status" value="1"/>
</dbReference>
<organism evidence="8 9">
    <name type="scientific">Neomoorella humiferrea</name>
    <dbReference type="NCBI Taxonomy" id="676965"/>
    <lineage>
        <taxon>Bacteria</taxon>
        <taxon>Bacillati</taxon>
        <taxon>Bacillota</taxon>
        <taxon>Clostridia</taxon>
        <taxon>Neomoorellales</taxon>
        <taxon>Neomoorellaceae</taxon>
        <taxon>Neomoorella</taxon>
    </lineage>
</organism>
<dbReference type="EMBL" id="PVXM01000020">
    <property type="protein sequence ID" value="PRR73332.1"/>
    <property type="molecule type" value="Genomic_DNA"/>
</dbReference>
<dbReference type="SMART" id="SM01133">
    <property type="entry name" value="DeoC"/>
    <property type="match status" value="1"/>
</dbReference>
<feature type="active site" description="Schiff-base intermediate with acetaldehyde" evidence="7">
    <location>
        <position position="158"/>
    </location>
</feature>
<comment type="function">
    <text evidence="6 7">Catalyzes a reversible aldol reaction between acetaldehyde and D-glyceraldehyde 3-phosphate to generate 2-deoxy-D-ribose 5-phosphate.</text>
</comment>
<evidence type="ECO:0000256" key="7">
    <source>
        <dbReference type="HAMAP-Rule" id="MF_00114"/>
    </source>
</evidence>
<dbReference type="CDD" id="cd00959">
    <property type="entry name" value="DeoC"/>
    <property type="match status" value="1"/>
</dbReference>
<feature type="active site" description="Proton donor/acceptor" evidence="7">
    <location>
        <position position="187"/>
    </location>
</feature>
<dbReference type="RefSeq" id="WP_106005217.1">
    <property type="nucleotide sequence ID" value="NZ_CP136419.1"/>
</dbReference>
<dbReference type="InterPro" id="IPR002915">
    <property type="entry name" value="DeoC/FbaB/LacD_aldolase"/>
</dbReference>
<dbReference type="HAMAP" id="MF_00114">
    <property type="entry name" value="DeoC_type1"/>
    <property type="match status" value="1"/>
</dbReference>
<comment type="subcellular location">
    <subcellularLocation>
        <location evidence="7">Cytoplasm</location>
    </subcellularLocation>
</comment>